<dbReference type="SUPFAM" id="SSF49373">
    <property type="entry name" value="Invasin/intimin cell-adhesion fragments"/>
    <property type="match status" value="2"/>
</dbReference>
<keyword evidence="5" id="KW-1185">Reference proteome</keyword>
<dbReference type="InterPro" id="IPR013783">
    <property type="entry name" value="Ig-like_fold"/>
</dbReference>
<reference evidence="4 5" key="1">
    <citation type="submission" date="2018-01" db="EMBL/GenBank/DDBJ databases">
        <title>The draft genome sequence of Halioglobus japonicus S1-36.</title>
        <authorList>
            <person name="Du Z.-J."/>
            <person name="Shi M.-J."/>
        </authorList>
    </citation>
    <scope>NUCLEOTIDE SEQUENCE [LARGE SCALE GENOMIC DNA]</scope>
    <source>
        <strain evidence="4 5">S1-36</strain>
    </source>
</reference>
<feature type="region of interest" description="Disordered" evidence="2">
    <location>
        <begin position="772"/>
        <end position="812"/>
    </location>
</feature>
<dbReference type="Proteomes" id="UP000235162">
    <property type="component" value="Unassembled WGS sequence"/>
</dbReference>
<feature type="domain" description="Big-1" evidence="3">
    <location>
        <begin position="50"/>
        <end position="150"/>
    </location>
</feature>
<gene>
    <name evidence="4" type="ORF">C0029_00030</name>
</gene>
<dbReference type="EMBL" id="PKUR01000001">
    <property type="protein sequence ID" value="PLW87031.1"/>
    <property type="molecule type" value="Genomic_DNA"/>
</dbReference>
<evidence type="ECO:0000256" key="2">
    <source>
        <dbReference type="SAM" id="MobiDB-lite"/>
    </source>
</evidence>
<dbReference type="PROSITE" id="PS51257">
    <property type="entry name" value="PROKAR_LIPOPROTEIN"/>
    <property type="match status" value="1"/>
</dbReference>
<organism evidence="4 5">
    <name type="scientific">Halioglobus japonicus</name>
    <dbReference type="NCBI Taxonomy" id="930805"/>
    <lineage>
        <taxon>Bacteria</taxon>
        <taxon>Pseudomonadati</taxon>
        <taxon>Pseudomonadota</taxon>
        <taxon>Gammaproteobacteria</taxon>
        <taxon>Cellvibrionales</taxon>
        <taxon>Halieaceae</taxon>
        <taxon>Halioglobus</taxon>
    </lineage>
</organism>
<feature type="compositionally biased region" description="Polar residues" evidence="2">
    <location>
        <begin position="773"/>
        <end position="783"/>
    </location>
</feature>
<evidence type="ECO:0000313" key="4">
    <source>
        <dbReference type="EMBL" id="PLW87031.1"/>
    </source>
</evidence>
<dbReference type="InterPro" id="IPR008964">
    <property type="entry name" value="Invasin/intimin_cell_adhesion"/>
</dbReference>
<dbReference type="AlphaFoldDB" id="A0AAP8SP04"/>
<protein>
    <recommendedName>
        <fullName evidence="3">Big-1 domain-containing protein</fullName>
    </recommendedName>
</protein>
<feature type="compositionally biased region" description="Gly residues" evidence="2">
    <location>
        <begin position="797"/>
        <end position="812"/>
    </location>
</feature>
<dbReference type="KEGG" id="hja:BST95_18195"/>
<dbReference type="PROSITE" id="PS51127">
    <property type="entry name" value="BIG1"/>
    <property type="match status" value="1"/>
</dbReference>
<proteinExistence type="inferred from homology"/>
<dbReference type="Gene3D" id="2.60.40.10">
    <property type="entry name" value="Immunoglobulins"/>
    <property type="match status" value="2"/>
</dbReference>
<evidence type="ECO:0000313" key="5">
    <source>
        <dbReference type="Proteomes" id="UP000235162"/>
    </source>
</evidence>
<sequence>MITRFASLSSRLAATLIALFAITACGGGGGGGGGGFLGDSGGSSDTYFIQVVLKDSDGNETSTVSTNSPGTLQVLVTQNGPNGNPIADVIVTASTSSGLLFPSSGSKLTNADGVVTFRIESGPTDRGAGTIDISVDDPSGTTVTASVNFQLGIDGLRLGHLIDGVFFESEIGIEPGGAIPAQGTAILSLAIVDENDQPVGGAESVSITSSCIATGASVLSAENPVPVVDGIVQVDYTVVSCAGVDQLTAELVGDGLQAFGIVEIAAPSADALTFISADPTLIVLKGTGGGPDRKEQSKVTFEALDSLGNPQAGVEVTFSLSTDVGGVTIAPSSAFTDEAGLVSTNVNSGDVATVVRVIATMDTGDGSGEISAISDVLTISTGLPDQNSISLSVSETFVVEEGMTKDGVPRCLTVRMADKFNNPVPNGTAAVFTTEYGSIDPSCETGRSNGDRAGLAGCEAPVPGRCSVGWISQAPRQPTLEENQALVVRHDQPYPSGYNCPSHNGTSGPCPDDLGMIRGGRSTILVTAIGEESFIDRNGNGVFDQEEADDGLWANLTEAFLDHNEDGNGKLGRNRYDPATIDCLDSPNSLTCKAGSEEIFVDFNSNGRFDANGDDPANGYPDEGLTAVYNGLLCPQEGDGVWCSRELLNVRASLVLVLSTDPNWTMALYDQDGNLASMTTEGNQYVAYVSDLFNNKPTGGSTVTVEGTGPCTATLLGNESVPNTTSYGAFPIRFSQGGEVEYDGCTESAPSGSELEGEIKITLDPFESEGGPYTQTWACSATPVNVGPTPCPDEGGGDGGDGGGDDGLSNGG</sequence>
<accession>A0AAP8SP04</accession>
<dbReference type="RefSeq" id="WP_084200842.1">
    <property type="nucleotide sequence ID" value="NZ_BMYL01000001.1"/>
</dbReference>
<comment type="similarity">
    <text evidence="1">Belongs to the intimin/invasin family.</text>
</comment>
<name>A0AAP8SP04_9GAMM</name>
<evidence type="ECO:0000259" key="3">
    <source>
        <dbReference type="PROSITE" id="PS51127"/>
    </source>
</evidence>
<dbReference type="InterPro" id="IPR003344">
    <property type="entry name" value="Big_1_dom"/>
</dbReference>
<comment type="caution">
    <text evidence="4">The sequence shown here is derived from an EMBL/GenBank/DDBJ whole genome shotgun (WGS) entry which is preliminary data.</text>
</comment>
<evidence type="ECO:0000256" key="1">
    <source>
        <dbReference type="ARBA" id="ARBA00010116"/>
    </source>
</evidence>